<dbReference type="AlphaFoldDB" id="H6NCQ9"/>
<reference evidence="4 5" key="1">
    <citation type="journal article" date="2012" name="J. Bacteriol.">
        <title>Complete Genome Sequence of Paenibacillus mucilaginosus 3016, a Bacterium Functional as Microbial Fertilizer.</title>
        <authorList>
            <person name="Ma M."/>
            <person name="Wang Z."/>
            <person name="Li L."/>
            <person name="Jiang X."/>
            <person name="Guan D."/>
            <person name="Cao F."/>
            <person name="Chen H."/>
            <person name="Wang X."/>
            <person name="Shen D."/>
            <person name="Du B."/>
            <person name="Li J."/>
        </authorList>
    </citation>
    <scope>NUCLEOTIDE SEQUENCE [LARGE SCALE GENOMIC DNA]</scope>
    <source>
        <strain evidence="4 5">3016</strain>
    </source>
</reference>
<comment type="similarity">
    <text evidence="1">Belongs to the GerABKA family.</text>
</comment>
<dbReference type="Proteomes" id="UP000007523">
    <property type="component" value="Chromosome"/>
</dbReference>
<dbReference type="GO" id="GO:0009847">
    <property type="term" value="P:spore germination"/>
    <property type="evidence" value="ECO:0007669"/>
    <property type="project" value="InterPro"/>
</dbReference>
<evidence type="ECO:0000313" key="4">
    <source>
        <dbReference type="EMBL" id="AFC28988.1"/>
    </source>
</evidence>
<dbReference type="PANTHER" id="PTHR22550:SF5">
    <property type="entry name" value="LEUCINE ZIPPER PROTEIN 4"/>
    <property type="match status" value="1"/>
</dbReference>
<evidence type="ECO:0000256" key="2">
    <source>
        <dbReference type="ARBA" id="ARBA00023136"/>
    </source>
</evidence>
<accession>H6NCQ9</accession>
<evidence type="ECO:0000256" key="1">
    <source>
        <dbReference type="ARBA" id="ARBA00005278"/>
    </source>
</evidence>
<keyword evidence="3" id="KW-1133">Transmembrane helix</keyword>
<sequence length="148" mass="16610">MPPVMEAMFMLVTLEILREATIRLSNPVGQTIGVVGGIVIGTVVVQSNLISNMMVVVVAFTAIASFVIPVYEMRRYGTITSLPEHYLVRDIRVYWLGAFLSLDTNAFGSFEHYGHSVFLLGASRRFNQRYAYQRTAWELERASDGKLS</sequence>
<feature type="transmembrane region" description="Helical" evidence="3">
    <location>
        <begin position="49"/>
        <end position="71"/>
    </location>
</feature>
<evidence type="ECO:0000313" key="5">
    <source>
        <dbReference type="Proteomes" id="UP000007523"/>
    </source>
</evidence>
<keyword evidence="3" id="KW-0812">Transmembrane</keyword>
<dbReference type="HOGENOM" id="CLU_1757022_0_0_9"/>
<gene>
    <name evidence="4" type="ORF">PM3016_2092</name>
</gene>
<dbReference type="KEGG" id="pmq:PM3016_2092"/>
<protein>
    <submittedName>
        <fullName evidence="4">Germination protein</fullName>
    </submittedName>
</protein>
<dbReference type="InterPro" id="IPR004995">
    <property type="entry name" value="Spore_Ger"/>
</dbReference>
<keyword evidence="2 3" id="KW-0472">Membrane</keyword>
<organism evidence="4 5">
    <name type="scientific">Paenibacillus mucilaginosus 3016</name>
    <dbReference type="NCBI Taxonomy" id="1116391"/>
    <lineage>
        <taxon>Bacteria</taxon>
        <taxon>Bacillati</taxon>
        <taxon>Bacillota</taxon>
        <taxon>Bacilli</taxon>
        <taxon>Bacillales</taxon>
        <taxon>Paenibacillaceae</taxon>
        <taxon>Paenibacillus</taxon>
    </lineage>
</organism>
<dbReference type="STRING" id="1116391.PM3016_2092"/>
<dbReference type="EMBL" id="CP003235">
    <property type="protein sequence ID" value="AFC28988.1"/>
    <property type="molecule type" value="Genomic_DNA"/>
</dbReference>
<keyword evidence="5" id="KW-1185">Reference proteome</keyword>
<proteinExistence type="inferred from homology"/>
<dbReference type="InterPro" id="IPR050768">
    <property type="entry name" value="UPF0353/GerABKA_families"/>
</dbReference>
<evidence type="ECO:0000256" key="3">
    <source>
        <dbReference type="SAM" id="Phobius"/>
    </source>
</evidence>
<name>H6NCQ9_9BACL</name>
<dbReference type="Pfam" id="PF03323">
    <property type="entry name" value="GerA"/>
    <property type="match status" value="1"/>
</dbReference>
<dbReference type="GO" id="GO:0016020">
    <property type="term" value="C:membrane"/>
    <property type="evidence" value="ECO:0007669"/>
    <property type="project" value="InterPro"/>
</dbReference>
<dbReference type="PANTHER" id="PTHR22550">
    <property type="entry name" value="SPORE GERMINATION PROTEIN"/>
    <property type="match status" value="1"/>
</dbReference>